<dbReference type="Pfam" id="PF26410">
    <property type="entry name" value="GH5_mannosidase"/>
    <property type="match status" value="1"/>
</dbReference>
<dbReference type="PROSITE" id="PS50026">
    <property type="entry name" value="EGF_3"/>
    <property type="match status" value="1"/>
</dbReference>
<dbReference type="InterPro" id="IPR049883">
    <property type="entry name" value="NOTCH1_EGF-like"/>
</dbReference>
<protein>
    <recommendedName>
        <fullName evidence="4">mannan endo-1,4-beta-mannosidase</fullName>
        <ecNumber evidence="4">3.2.1.78</ecNumber>
    </recommendedName>
</protein>
<evidence type="ECO:0000256" key="6">
    <source>
        <dbReference type="ARBA" id="ARBA00022536"/>
    </source>
</evidence>
<dbReference type="SUPFAM" id="SSF51445">
    <property type="entry name" value="(Trans)glycosidases"/>
    <property type="match status" value="1"/>
</dbReference>
<dbReference type="PROSITE" id="PS00010">
    <property type="entry name" value="ASX_HYDROXYL"/>
    <property type="match status" value="1"/>
</dbReference>
<accession>A0AAW1S702</accession>
<dbReference type="InterPro" id="IPR017853">
    <property type="entry name" value="GH"/>
</dbReference>
<comment type="similarity">
    <text evidence="3">Belongs to the glycosyl hydrolase 5 (cellulase A) family.</text>
</comment>
<organism evidence="15 16">
    <name type="scientific">Elliptochloris bilobata</name>
    <dbReference type="NCBI Taxonomy" id="381761"/>
    <lineage>
        <taxon>Eukaryota</taxon>
        <taxon>Viridiplantae</taxon>
        <taxon>Chlorophyta</taxon>
        <taxon>core chlorophytes</taxon>
        <taxon>Trebouxiophyceae</taxon>
        <taxon>Trebouxiophyceae incertae sedis</taxon>
        <taxon>Elliptochloris clade</taxon>
        <taxon>Elliptochloris</taxon>
    </lineage>
</organism>
<dbReference type="Pfam" id="PF00024">
    <property type="entry name" value="PAN_1"/>
    <property type="match status" value="1"/>
</dbReference>
<dbReference type="Gene3D" id="2.10.25.10">
    <property type="entry name" value="Laminin"/>
    <property type="match status" value="1"/>
</dbReference>
<keyword evidence="6 12" id="KW-0245">EGF-like domain</keyword>
<evidence type="ECO:0000256" key="8">
    <source>
        <dbReference type="ARBA" id="ARBA00022737"/>
    </source>
</evidence>
<evidence type="ECO:0000313" key="15">
    <source>
        <dbReference type="EMBL" id="KAK9841752.1"/>
    </source>
</evidence>
<evidence type="ECO:0000256" key="10">
    <source>
        <dbReference type="ARBA" id="ARBA00023157"/>
    </source>
</evidence>
<evidence type="ECO:0000256" key="2">
    <source>
        <dbReference type="ARBA" id="ARBA00004613"/>
    </source>
</evidence>
<evidence type="ECO:0000256" key="7">
    <source>
        <dbReference type="ARBA" id="ARBA00022729"/>
    </source>
</evidence>
<evidence type="ECO:0000313" key="16">
    <source>
        <dbReference type="Proteomes" id="UP001445335"/>
    </source>
</evidence>
<dbReference type="SMART" id="SM00179">
    <property type="entry name" value="EGF_CA"/>
    <property type="match status" value="1"/>
</dbReference>
<keyword evidence="16" id="KW-1185">Reference proteome</keyword>
<evidence type="ECO:0000256" key="11">
    <source>
        <dbReference type="ARBA" id="ARBA00023295"/>
    </source>
</evidence>
<comment type="caution">
    <text evidence="15">The sequence shown here is derived from an EMBL/GenBank/DDBJ whole genome shotgun (WGS) entry which is preliminary data.</text>
</comment>
<name>A0AAW1S702_9CHLO</name>
<dbReference type="InterPro" id="IPR001547">
    <property type="entry name" value="Glyco_hydro_5"/>
</dbReference>
<evidence type="ECO:0000256" key="9">
    <source>
        <dbReference type="ARBA" id="ARBA00022801"/>
    </source>
</evidence>
<dbReference type="SUPFAM" id="SSF57196">
    <property type="entry name" value="EGF/Laminin"/>
    <property type="match status" value="1"/>
</dbReference>
<dbReference type="GO" id="GO:0000272">
    <property type="term" value="P:polysaccharide catabolic process"/>
    <property type="evidence" value="ECO:0007669"/>
    <property type="project" value="InterPro"/>
</dbReference>
<feature type="domain" description="Apple" evidence="14">
    <location>
        <begin position="344"/>
        <end position="444"/>
    </location>
</feature>
<evidence type="ECO:0000256" key="1">
    <source>
        <dbReference type="ARBA" id="ARBA00001678"/>
    </source>
</evidence>
<feature type="domain" description="EGF-like" evidence="13">
    <location>
        <begin position="281"/>
        <end position="322"/>
    </location>
</feature>
<evidence type="ECO:0000259" key="13">
    <source>
        <dbReference type="PROSITE" id="PS50026"/>
    </source>
</evidence>
<keyword evidence="11" id="KW-0326">Glycosidase</keyword>
<dbReference type="PROSITE" id="PS01187">
    <property type="entry name" value="EGF_CA"/>
    <property type="match status" value="1"/>
</dbReference>
<reference evidence="15 16" key="1">
    <citation type="journal article" date="2024" name="Nat. Commun.">
        <title>Phylogenomics reveals the evolutionary origins of lichenization in chlorophyte algae.</title>
        <authorList>
            <person name="Puginier C."/>
            <person name="Libourel C."/>
            <person name="Otte J."/>
            <person name="Skaloud P."/>
            <person name="Haon M."/>
            <person name="Grisel S."/>
            <person name="Petersen M."/>
            <person name="Berrin J.G."/>
            <person name="Delaux P.M."/>
            <person name="Dal Grande F."/>
            <person name="Keller J."/>
        </authorList>
    </citation>
    <scope>NUCLEOTIDE SEQUENCE [LARGE SCALE GENOMIC DNA]</scope>
    <source>
        <strain evidence="15 16">SAG 245.80</strain>
    </source>
</reference>
<comment type="catalytic activity">
    <reaction evidence="1">
        <text>Random hydrolysis of (1-&gt;4)-beta-D-mannosidic linkages in mannans, galactomannans and glucomannans.</text>
        <dbReference type="EC" id="3.2.1.78"/>
    </reaction>
</comment>
<dbReference type="PANTHER" id="PTHR31451">
    <property type="match status" value="1"/>
</dbReference>
<dbReference type="FunFam" id="2.10.25.10:FF:000038">
    <property type="entry name" value="Fibrillin 2"/>
    <property type="match status" value="1"/>
</dbReference>
<dbReference type="InterPro" id="IPR000152">
    <property type="entry name" value="EGF-type_Asp/Asn_hydroxyl_site"/>
</dbReference>
<dbReference type="PANTHER" id="PTHR31451:SF39">
    <property type="entry name" value="MANNAN ENDO-1,4-BETA-MANNOSIDASE 1"/>
    <property type="match status" value="1"/>
</dbReference>
<dbReference type="Proteomes" id="UP001445335">
    <property type="component" value="Unassembled WGS sequence"/>
</dbReference>
<dbReference type="GO" id="GO:0005576">
    <property type="term" value="C:extracellular region"/>
    <property type="evidence" value="ECO:0007669"/>
    <property type="project" value="UniProtKB-SubCell"/>
</dbReference>
<dbReference type="EMBL" id="JALJOU010000010">
    <property type="protein sequence ID" value="KAK9841752.1"/>
    <property type="molecule type" value="Genomic_DNA"/>
</dbReference>
<evidence type="ECO:0000256" key="4">
    <source>
        <dbReference type="ARBA" id="ARBA00012706"/>
    </source>
</evidence>
<evidence type="ECO:0000256" key="5">
    <source>
        <dbReference type="ARBA" id="ARBA00022525"/>
    </source>
</evidence>
<dbReference type="InterPro" id="IPR018097">
    <property type="entry name" value="EGF_Ca-bd_CS"/>
</dbReference>
<keyword evidence="9" id="KW-0378">Hydrolase</keyword>
<keyword evidence="10" id="KW-1015">Disulfide bond</keyword>
<evidence type="ECO:0000259" key="14">
    <source>
        <dbReference type="PROSITE" id="PS50948"/>
    </source>
</evidence>
<dbReference type="EC" id="3.2.1.78" evidence="4"/>
<dbReference type="InterPro" id="IPR001881">
    <property type="entry name" value="EGF-like_Ca-bd_dom"/>
</dbReference>
<keyword evidence="5" id="KW-0964">Secreted</keyword>
<dbReference type="AlphaFoldDB" id="A0AAW1S702"/>
<dbReference type="PROSITE" id="PS01186">
    <property type="entry name" value="EGF_2"/>
    <property type="match status" value="1"/>
</dbReference>
<sequence length="463" mass="49258">MTGPQLVRAILDEAAAAGLNLVLLSFVNNWGTAGGVDQFVVWSATAQSHQHFFTDPACRAMYRASVAAIITRVNSISGRRYRDDPTIFGWNLINEPRCSNCGTGPLQSWVEEMAPYVKSLDPNHLLSIGEEGFYAQGAANPGGATSWALTEGQDFMRNHQVAAIDFITFHCWVDNWLDDDLQFQMAWVRQHAADAAALGKPALLEEFGKWVKPGTRAGLQEREIFFRAMYSEVQANVRQGGAVKGAAFWQYIQADQVAPAAEGGGAGLPGTGYEGPRCDIDVNECMRATSSCAADAGCVNTAGSFSCTCHWGYTGDGHTGCRPSLQLAALGGSYQSDGPSRVACREGTGVAYPPGAPGFAYDPLGDAAAPGSPHEGGMGSLRPVNMQDCQVACEMAQPACTSFAYNAVLAACFLKRGGGRATCLSPTSICTEQAQDLVVQHFSCGSWETYFRAGTPDHGMTLG</sequence>
<dbReference type="CDD" id="cd00054">
    <property type="entry name" value="EGF_CA"/>
    <property type="match status" value="1"/>
</dbReference>
<dbReference type="InterPro" id="IPR045053">
    <property type="entry name" value="MAN-like"/>
</dbReference>
<comment type="caution">
    <text evidence="12">Lacks conserved residue(s) required for the propagation of feature annotation.</text>
</comment>
<dbReference type="GO" id="GO:0005509">
    <property type="term" value="F:calcium ion binding"/>
    <property type="evidence" value="ECO:0007669"/>
    <property type="project" value="InterPro"/>
</dbReference>
<dbReference type="Pfam" id="PF07645">
    <property type="entry name" value="EGF_CA"/>
    <property type="match status" value="1"/>
</dbReference>
<dbReference type="Gene3D" id="3.20.20.80">
    <property type="entry name" value="Glycosidases"/>
    <property type="match status" value="1"/>
</dbReference>
<evidence type="ECO:0000256" key="3">
    <source>
        <dbReference type="ARBA" id="ARBA00005641"/>
    </source>
</evidence>
<dbReference type="InterPro" id="IPR003609">
    <property type="entry name" value="Pan_app"/>
</dbReference>
<dbReference type="GO" id="GO:0016985">
    <property type="term" value="F:mannan endo-1,4-beta-mannosidase activity"/>
    <property type="evidence" value="ECO:0007669"/>
    <property type="project" value="UniProtKB-EC"/>
</dbReference>
<dbReference type="PROSITE" id="PS50948">
    <property type="entry name" value="PAN"/>
    <property type="match status" value="1"/>
</dbReference>
<dbReference type="InterPro" id="IPR000742">
    <property type="entry name" value="EGF"/>
</dbReference>
<comment type="subcellular location">
    <subcellularLocation>
        <location evidence="2">Secreted</location>
    </subcellularLocation>
</comment>
<keyword evidence="7" id="KW-0732">Signal</keyword>
<proteinExistence type="inferred from homology"/>
<gene>
    <name evidence="15" type="ORF">WJX81_000846</name>
</gene>
<keyword evidence="8" id="KW-0677">Repeat</keyword>
<evidence type="ECO:0000256" key="12">
    <source>
        <dbReference type="PROSITE-ProRule" id="PRU00076"/>
    </source>
</evidence>